<feature type="transmembrane region" description="Helical" evidence="1">
    <location>
        <begin position="648"/>
        <end position="668"/>
    </location>
</feature>
<keyword evidence="4" id="KW-1185">Reference proteome</keyword>
<feature type="transmembrane region" description="Helical" evidence="1">
    <location>
        <begin position="140"/>
        <end position="160"/>
    </location>
</feature>
<dbReference type="Proteomes" id="UP001529338">
    <property type="component" value="Unassembled WGS sequence"/>
</dbReference>
<feature type="transmembrane region" description="Helical" evidence="1">
    <location>
        <begin position="480"/>
        <end position="504"/>
    </location>
</feature>
<feature type="transmembrane region" description="Helical" evidence="1">
    <location>
        <begin position="113"/>
        <end position="134"/>
    </location>
</feature>
<evidence type="ECO:0000313" key="4">
    <source>
        <dbReference type="Proteomes" id="UP001529338"/>
    </source>
</evidence>
<evidence type="ECO:0000313" key="3">
    <source>
        <dbReference type="EMBL" id="MDM7856378.1"/>
    </source>
</evidence>
<gene>
    <name evidence="3" type="ORF">QRT04_15680</name>
</gene>
<protein>
    <recommendedName>
        <fullName evidence="2">DUF2157 domain-containing protein</fullName>
    </recommendedName>
</protein>
<dbReference type="Pfam" id="PF09925">
    <property type="entry name" value="DUF2157"/>
    <property type="match status" value="1"/>
</dbReference>
<feature type="transmembrane region" description="Helical" evidence="1">
    <location>
        <begin position="270"/>
        <end position="293"/>
    </location>
</feature>
<reference evidence="3 4" key="1">
    <citation type="submission" date="2023-06" db="EMBL/GenBank/DDBJ databases">
        <title>Cellulomonas sp. MW4 Whole genome sequence.</title>
        <authorList>
            <person name="Park S."/>
        </authorList>
    </citation>
    <scope>NUCLEOTIDE SEQUENCE [LARGE SCALE GENOMIC DNA]</scope>
    <source>
        <strain evidence="3 4">MW4</strain>
    </source>
</reference>
<feature type="transmembrane region" description="Helical" evidence="1">
    <location>
        <begin position="453"/>
        <end position="474"/>
    </location>
</feature>
<dbReference type="InterPro" id="IPR058062">
    <property type="entry name" value="SCO7613_C"/>
</dbReference>
<accession>A0ABT7SJL5</accession>
<feature type="transmembrane region" description="Helical" evidence="1">
    <location>
        <begin position="625"/>
        <end position="642"/>
    </location>
</feature>
<feature type="transmembrane region" description="Helical" evidence="1">
    <location>
        <begin position="426"/>
        <end position="446"/>
    </location>
</feature>
<feature type="transmembrane region" description="Helical" evidence="1">
    <location>
        <begin position="352"/>
        <end position="369"/>
    </location>
</feature>
<evidence type="ECO:0000259" key="2">
    <source>
        <dbReference type="Pfam" id="PF09925"/>
    </source>
</evidence>
<feature type="transmembrane region" description="Helical" evidence="1">
    <location>
        <begin position="322"/>
        <end position="340"/>
    </location>
</feature>
<feature type="transmembrane region" description="Helical" evidence="1">
    <location>
        <begin position="172"/>
        <end position="193"/>
    </location>
</feature>
<evidence type="ECO:0000256" key="1">
    <source>
        <dbReference type="SAM" id="Phobius"/>
    </source>
</evidence>
<dbReference type="NCBIfam" id="NF047321">
    <property type="entry name" value="SCO7613_CTERM"/>
    <property type="match status" value="1"/>
</dbReference>
<dbReference type="EMBL" id="JAUCGQ010000003">
    <property type="protein sequence ID" value="MDM7856378.1"/>
    <property type="molecule type" value="Genomic_DNA"/>
</dbReference>
<keyword evidence="1" id="KW-1133">Transmembrane helix</keyword>
<dbReference type="RefSeq" id="WP_289456543.1">
    <property type="nucleotide sequence ID" value="NZ_JAUCGQ010000003.1"/>
</dbReference>
<feature type="transmembrane region" description="Helical" evidence="1">
    <location>
        <begin position="199"/>
        <end position="219"/>
    </location>
</feature>
<feature type="transmembrane region" description="Helical" evidence="1">
    <location>
        <begin position="601"/>
        <end position="618"/>
    </location>
</feature>
<feature type="domain" description="DUF2157" evidence="2">
    <location>
        <begin position="107"/>
        <end position="181"/>
    </location>
</feature>
<feature type="transmembrane region" description="Helical" evidence="1">
    <location>
        <begin position="576"/>
        <end position="595"/>
    </location>
</feature>
<organism evidence="3 4">
    <name type="scientific">Cellulomonas alba</name>
    <dbReference type="NCBI Taxonomy" id="3053467"/>
    <lineage>
        <taxon>Bacteria</taxon>
        <taxon>Bacillati</taxon>
        <taxon>Actinomycetota</taxon>
        <taxon>Actinomycetes</taxon>
        <taxon>Micrococcales</taxon>
        <taxon>Cellulomonadaceae</taxon>
        <taxon>Cellulomonas</taxon>
    </lineage>
</organism>
<proteinExistence type="predicted"/>
<keyword evidence="1" id="KW-0812">Transmembrane</keyword>
<feature type="transmembrane region" description="Helical" evidence="1">
    <location>
        <begin position="246"/>
        <end position="263"/>
    </location>
</feature>
<keyword evidence="1" id="KW-0472">Membrane</keyword>
<comment type="caution">
    <text evidence="3">The sequence shown here is derived from an EMBL/GenBank/DDBJ whole genome shotgun (WGS) entry which is preliminary data.</text>
</comment>
<dbReference type="InterPro" id="IPR018677">
    <property type="entry name" value="DUF2157"/>
</dbReference>
<name>A0ABT7SJL5_9CELL</name>
<sequence length="686" mass="67374">MPLPPPPALAAARRVVLDTAACPACLWPLLGTRCDACGLDLTGGAGAAVWAASVAVAEALDQRAELVARLSPEAVSAPAALVGTLSTQAAPLSAAPPRSPVPGRAPAWEASTVLQVLGVALLAVACLVLVAYRWHHLDAAARAAAVAVATLAALLGAPALRRRRVPRGAEAVAALGVTLVVLDLWAWRVAGAIPALDGARYAAAAGAVAAAVLGGWAAVTGLRAPAVAAPLLAVGAGAVATGPSPTWAVVAACAVAASAVLAGRTGRPRLATLAPPALAAAAVVGVPTAVWLAGAAARAVEDPGATHFGAEVDGLTTARPEGLLLGAAALVGLGLLARVHGTPAVSLVARRASRAVELVALLVVVPALGDATGADQPTATVLPLVLVAAAAVVLDPMLPRGLHPVARTGAFAALLAALVAARGSAAWTACALAALASLAFTAAGWFAPPLRPVTRVVGSLLGWGALVALCGAAGGSDWLVAARIGVVASAGAALALLGAAATRAHGHQDEADELLDDPHAGHERLAHGVALVSAATVDLLAQPWDVPADAVLAGLGAVLTAAGAVRLRAHPGAASWTALGPGTALVLGPVVLAGFVEPGAWRLLLALAVGAVAVLVGARLRLQAPFVLGSTALGLVAVRQLAPFAVAVGWWPVVALGGAVLLTAGVTYERRLRDARAAASFLAAMR</sequence>